<dbReference type="InterPro" id="IPR011006">
    <property type="entry name" value="CheY-like_superfamily"/>
</dbReference>
<dbReference type="GO" id="GO:0000160">
    <property type="term" value="P:phosphorelay signal transduction system"/>
    <property type="evidence" value="ECO:0007669"/>
    <property type="project" value="InterPro"/>
</dbReference>
<name>A0A556MR56_9FLAO</name>
<dbReference type="SUPFAM" id="SSF52172">
    <property type="entry name" value="CheY-like"/>
    <property type="match status" value="1"/>
</dbReference>
<dbReference type="Gene3D" id="3.40.50.2300">
    <property type="match status" value="1"/>
</dbReference>
<dbReference type="Proteomes" id="UP000316008">
    <property type="component" value="Unassembled WGS sequence"/>
</dbReference>
<dbReference type="AlphaFoldDB" id="A0A556MR56"/>
<sequence length="150" mass="17325">MEKRPFFGLRIQVLDDNPFYTTLYKLQLERELLTAYAMHQNHFKISTYTDSKAFLSDLPGIHSIVFLDYNLGTNFTGLDIMDKIKKKTSLAKVYIVTDENNSYILRACLDAGADGIIFKNNELMELSLMVIRQTLNSSDFPYQLNIPRNN</sequence>
<organism evidence="3 4">
    <name type="scientific">Fluviicola chungangensis</name>
    <dbReference type="NCBI Taxonomy" id="2597671"/>
    <lineage>
        <taxon>Bacteria</taxon>
        <taxon>Pseudomonadati</taxon>
        <taxon>Bacteroidota</taxon>
        <taxon>Flavobacteriia</taxon>
        <taxon>Flavobacteriales</taxon>
        <taxon>Crocinitomicaceae</taxon>
        <taxon>Fluviicola</taxon>
    </lineage>
</organism>
<dbReference type="PROSITE" id="PS50110">
    <property type="entry name" value="RESPONSE_REGULATORY"/>
    <property type="match status" value="1"/>
</dbReference>
<dbReference type="RefSeq" id="WP_144333223.1">
    <property type="nucleotide sequence ID" value="NZ_VLPL01000005.1"/>
</dbReference>
<evidence type="ECO:0000313" key="4">
    <source>
        <dbReference type="Proteomes" id="UP000316008"/>
    </source>
</evidence>
<proteinExistence type="predicted"/>
<keyword evidence="4" id="KW-1185">Reference proteome</keyword>
<accession>A0A556MR56</accession>
<dbReference type="Pfam" id="PF00072">
    <property type="entry name" value="Response_reg"/>
    <property type="match status" value="1"/>
</dbReference>
<evidence type="ECO:0000313" key="3">
    <source>
        <dbReference type="EMBL" id="TSJ42268.1"/>
    </source>
</evidence>
<feature type="modified residue" description="4-aspartylphosphate" evidence="1">
    <location>
        <position position="68"/>
    </location>
</feature>
<reference evidence="3 4" key="1">
    <citation type="submission" date="2019-07" db="EMBL/GenBank/DDBJ databases">
        <authorList>
            <person name="Huq M.A."/>
        </authorList>
    </citation>
    <scope>NUCLEOTIDE SEQUENCE [LARGE SCALE GENOMIC DNA]</scope>
    <source>
        <strain evidence="3 4">MAH-3</strain>
    </source>
</reference>
<comment type="caution">
    <text evidence="3">The sequence shown here is derived from an EMBL/GenBank/DDBJ whole genome shotgun (WGS) entry which is preliminary data.</text>
</comment>
<evidence type="ECO:0000259" key="2">
    <source>
        <dbReference type="PROSITE" id="PS50110"/>
    </source>
</evidence>
<keyword evidence="1" id="KW-0597">Phosphoprotein</keyword>
<gene>
    <name evidence="3" type="ORF">FO442_10900</name>
</gene>
<dbReference type="CDD" id="cd00156">
    <property type="entry name" value="REC"/>
    <property type="match status" value="1"/>
</dbReference>
<dbReference type="InterPro" id="IPR001789">
    <property type="entry name" value="Sig_transdc_resp-reg_receiver"/>
</dbReference>
<dbReference type="SMART" id="SM00448">
    <property type="entry name" value="REC"/>
    <property type="match status" value="1"/>
</dbReference>
<protein>
    <submittedName>
        <fullName evidence="3">Response regulator transcription factor</fullName>
    </submittedName>
</protein>
<evidence type="ECO:0000256" key="1">
    <source>
        <dbReference type="PROSITE-ProRule" id="PRU00169"/>
    </source>
</evidence>
<dbReference type="OrthoDB" id="1200314at2"/>
<dbReference type="EMBL" id="VLPL01000005">
    <property type="protein sequence ID" value="TSJ42268.1"/>
    <property type="molecule type" value="Genomic_DNA"/>
</dbReference>
<feature type="domain" description="Response regulatory" evidence="2">
    <location>
        <begin position="10"/>
        <end position="134"/>
    </location>
</feature>